<accession>A0A8T2LVY3</accession>
<evidence type="ECO:0000313" key="2">
    <source>
        <dbReference type="Proteomes" id="UP000752171"/>
    </source>
</evidence>
<dbReference type="EMBL" id="JAICCE010000006">
    <property type="protein sequence ID" value="KAG9276093.1"/>
    <property type="molecule type" value="Genomic_DNA"/>
</dbReference>
<dbReference type="Proteomes" id="UP000752171">
    <property type="component" value="Unassembled WGS sequence"/>
</dbReference>
<protein>
    <submittedName>
        <fullName evidence="1">Uncharacterized protein</fullName>
    </submittedName>
</protein>
<sequence>MLTSCLKFRISLDYLRTHLCNFMMTPKPRLMRTFCWIYLRQNLTWSLGSETAIKVVLAALQQRAGGDAVLTEYGSNNTLSSETRRVLVNIVVGHMMEMHG</sequence>
<comment type="caution">
    <text evidence="1">The sequence shown here is derived from an EMBL/GenBank/DDBJ whole genome shotgun (WGS) entry which is preliminary data.</text>
</comment>
<name>A0A8T2LVY3_ASTMX</name>
<dbReference type="AlphaFoldDB" id="A0A8T2LVY3"/>
<evidence type="ECO:0000313" key="1">
    <source>
        <dbReference type="EMBL" id="KAG9276093.1"/>
    </source>
</evidence>
<reference evidence="1 2" key="1">
    <citation type="submission" date="2021-07" db="EMBL/GenBank/DDBJ databases">
        <authorList>
            <person name="Imarazene B."/>
            <person name="Zahm M."/>
            <person name="Klopp C."/>
            <person name="Cabau C."/>
            <person name="Beille S."/>
            <person name="Jouanno E."/>
            <person name="Castinel A."/>
            <person name="Lluch J."/>
            <person name="Gil L."/>
            <person name="Kuchtly C."/>
            <person name="Lopez Roques C."/>
            <person name="Donnadieu C."/>
            <person name="Parrinello H."/>
            <person name="Journot L."/>
            <person name="Du K."/>
            <person name="Schartl M."/>
            <person name="Retaux S."/>
            <person name="Guiguen Y."/>
        </authorList>
    </citation>
    <scope>NUCLEOTIDE SEQUENCE [LARGE SCALE GENOMIC DNA]</scope>
    <source>
        <strain evidence="1">Pach_M1</strain>
        <tissue evidence="1">Testis</tissue>
    </source>
</reference>
<organism evidence="1 2">
    <name type="scientific">Astyanax mexicanus</name>
    <name type="common">Blind cave fish</name>
    <name type="synonym">Astyanax fasciatus mexicanus</name>
    <dbReference type="NCBI Taxonomy" id="7994"/>
    <lineage>
        <taxon>Eukaryota</taxon>
        <taxon>Metazoa</taxon>
        <taxon>Chordata</taxon>
        <taxon>Craniata</taxon>
        <taxon>Vertebrata</taxon>
        <taxon>Euteleostomi</taxon>
        <taxon>Actinopterygii</taxon>
        <taxon>Neopterygii</taxon>
        <taxon>Teleostei</taxon>
        <taxon>Ostariophysi</taxon>
        <taxon>Characiformes</taxon>
        <taxon>Characoidei</taxon>
        <taxon>Acestrorhamphidae</taxon>
        <taxon>Acestrorhamphinae</taxon>
        <taxon>Astyanax</taxon>
    </lineage>
</organism>
<proteinExistence type="predicted"/>
<gene>
    <name evidence="1" type="ORF">AMEX_G8360</name>
</gene>